<dbReference type="RefSeq" id="WP_015772424.1">
    <property type="nucleotide sequence ID" value="NC_013174.1"/>
</dbReference>
<dbReference type="Proteomes" id="UP000000628">
    <property type="component" value="Chromosome"/>
</dbReference>
<dbReference type="Pfam" id="PF14216">
    <property type="entry name" value="DUF4326"/>
    <property type="match status" value="1"/>
</dbReference>
<evidence type="ECO:0000259" key="1">
    <source>
        <dbReference type="Pfam" id="PF14216"/>
    </source>
</evidence>
<gene>
    <name evidence="2" type="ordered locus">Jden_2159</name>
    <name evidence="3" type="ordered locus">Jden_2299</name>
</gene>
<dbReference type="InterPro" id="IPR025475">
    <property type="entry name" value="DUF4326"/>
</dbReference>
<evidence type="ECO:0000313" key="4">
    <source>
        <dbReference type="Proteomes" id="UP000000628"/>
    </source>
</evidence>
<dbReference type="KEGG" id="jde:Jden_2159"/>
<organism evidence="2 4">
    <name type="scientific">Jonesia denitrificans (strain ATCC 14870 / DSM 20603 / BCRC 15368 / CIP 55.134 / JCM 11481 / NBRC 15587 / NCTC 10816 / Prevot 55134)</name>
    <name type="common">Listeria denitrificans</name>
    <dbReference type="NCBI Taxonomy" id="471856"/>
    <lineage>
        <taxon>Bacteria</taxon>
        <taxon>Bacillati</taxon>
        <taxon>Actinomycetota</taxon>
        <taxon>Actinomycetes</taxon>
        <taxon>Micrococcales</taxon>
        <taxon>Jonesiaceae</taxon>
        <taxon>Jonesia</taxon>
    </lineage>
</organism>
<dbReference type="eggNOG" id="ENOG5033162">
    <property type="taxonomic scope" value="Bacteria"/>
</dbReference>
<dbReference type="KEGG" id="jde:Jden_2299"/>
<protein>
    <recommendedName>
        <fullName evidence="1">DUF4326 domain-containing protein</fullName>
    </recommendedName>
</protein>
<reference evidence="2 4" key="1">
    <citation type="journal article" date="2009" name="Stand. Genomic Sci.">
        <title>Complete genome sequence of Jonesia denitrificans type strain (Prevot 55134).</title>
        <authorList>
            <person name="Pukall R."/>
            <person name="Gehrich-Schroter G."/>
            <person name="Lapidus A."/>
            <person name="Nolan M."/>
            <person name="Glavina Del Rio T."/>
            <person name="Lucas S."/>
            <person name="Chen F."/>
            <person name="Tice H."/>
            <person name="Pitluck S."/>
            <person name="Cheng J.F."/>
            <person name="Copeland A."/>
            <person name="Saunders E."/>
            <person name="Brettin T."/>
            <person name="Detter J.C."/>
            <person name="Bruce D."/>
            <person name="Goodwin L."/>
            <person name="Pati A."/>
            <person name="Ivanova N."/>
            <person name="Mavromatis K."/>
            <person name="Ovchinnikova G."/>
            <person name="Chen A."/>
            <person name="Palaniappan K."/>
            <person name="Land M."/>
            <person name="Hauser L."/>
            <person name="Chang Y.J."/>
            <person name="Jeffries C.D."/>
            <person name="Chain P."/>
            <person name="Goker M."/>
            <person name="Bristow J."/>
            <person name="Eisen J.A."/>
            <person name="Markowitz V."/>
            <person name="Hugenholtz P."/>
            <person name="Kyrpides N.C."/>
            <person name="Klenk H.P."/>
            <person name="Han C."/>
        </authorList>
    </citation>
    <scope>NUCLEOTIDE SEQUENCE [LARGE SCALE GENOMIC DNA]</scope>
    <source>
        <strain evidence="4">ATCC 14870 / DSM 20603 / BCRC 15368 / CIP 55.134 / JCM 11481 / NBRC 15587 / NCTC 10816 / Prevot 55134</strain>
        <strain evidence="2">DSM 20603</strain>
    </source>
</reference>
<feature type="domain" description="DUF4326" evidence="1">
    <location>
        <begin position="11"/>
        <end position="119"/>
    </location>
</feature>
<dbReference type="STRING" id="471856.Jden_2159"/>
<evidence type="ECO:0000313" key="3">
    <source>
        <dbReference type="EMBL" id="ACV09934.1"/>
    </source>
</evidence>
<proteinExistence type="predicted"/>
<sequence>MTIPQRVQRRRTKGWRMPDNTIYVGRGSKWGNPYTLEIMQKKIDELAGLFETESSISAREMAVEAFRCDMKYGPESAWWWYGPHMKILTALKHLHDLRGKNLACWCPLDQPCHADVLLELANTEGS</sequence>
<accession>C7R1G1</accession>
<dbReference type="AlphaFoldDB" id="C7R1G1"/>
<evidence type="ECO:0000313" key="2">
    <source>
        <dbReference type="EMBL" id="ACV09796.1"/>
    </source>
</evidence>
<keyword evidence="4" id="KW-1185">Reference proteome</keyword>
<reference evidence="2" key="2">
    <citation type="submission" date="2009-08" db="EMBL/GenBank/DDBJ databases">
        <title>The complete genome of Jonesia denitrificans DSM 20603.</title>
        <authorList>
            <consortium name="US DOE Joint Genome Institute (JGI-PGF)"/>
            <person name="Lucas S."/>
            <person name="Copeland A."/>
            <person name="Lapidus A."/>
            <person name="Glavina del Rio T."/>
            <person name="Dalin E."/>
            <person name="Tice H."/>
            <person name="Bruce D."/>
            <person name="Goodwin L."/>
            <person name="Pitluck S."/>
            <person name="Kyrpides N."/>
            <person name="Mavromatis K."/>
            <person name="Ivanova N."/>
            <person name="Ovchinnikova G."/>
            <person name="Saunders E."/>
            <person name="Brettin T."/>
            <person name="Detter J.C."/>
            <person name="Han C."/>
            <person name="Larimer F."/>
            <person name="Land M."/>
            <person name="Hauser L."/>
            <person name="Markowitz V."/>
            <person name="Cheng J.-F."/>
            <person name="Hugenholtz P."/>
            <person name="Woyke T."/>
            <person name="Wu D."/>
            <person name="Pukall R."/>
            <person name="Klenk H.-P."/>
            <person name="Eisen J.A."/>
        </authorList>
    </citation>
    <scope>NUCLEOTIDE SEQUENCE</scope>
    <source>
        <strain>DSM 20603</strain>
    </source>
</reference>
<name>C7R1G1_JONDD</name>
<dbReference type="EMBL" id="CP001706">
    <property type="protein sequence ID" value="ACV09796.1"/>
    <property type="molecule type" value="Genomic_DNA"/>
</dbReference>
<dbReference type="EMBL" id="CP001706">
    <property type="protein sequence ID" value="ACV09934.1"/>
    <property type="molecule type" value="Genomic_DNA"/>
</dbReference>
<dbReference type="HOGENOM" id="CLU_145372_0_0_11"/>